<feature type="transmembrane region" description="Helical" evidence="1">
    <location>
        <begin position="77"/>
        <end position="101"/>
    </location>
</feature>
<evidence type="ECO:0000256" key="1">
    <source>
        <dbReference type="SAM" id="Phobius"/>
    </source>
</evidence>
<dbReference type="AlphaFoldDB" id="A0AA38UEG3"/>
<evidence type="ECO:0000313" key="3">
    <source>
        <dbReference type="Proteomes" id="UP001163846"/>
    </source>
</evidence>
<dbReference type="EMBL" id="MU806457">
    <property type="protein sequence ID" value="KAJ3835022.1"/>
    <property type="molecule type" value="Genomic_DNA"/>
</dbReference>
<sequence length="189" mass="20330">MSSKVSIINEPVAVNTMDLYRDFHLQFPNTEKHPSFHAPPPYTQVHAHPHFDQTSDDSSPHQCSDTQRCHASRLRRVILPAIVAMVSLGGLLVLSCISAGLSGVEGADGLLKRATDDNGTFVNNKLYLIIVFVGLFLVVILGICLSAWCCRGSFENPLCCPCYLCACCGGLACLECIGCGLCAEGIENA</sequence>
<keyword evidence="1" id="KW-0472">Membrane</keyword>
<gene>
    <name evidence="2" type="ORF">F5878DRAFT_629079</name>
</gene>
<organism evidence="2 3">
    <name type="scientific">Lentinula raphanica</name>
    <dbReference type="NCBI Taxonomy" id="153919"/>
    <lineage>
        <taxon>Eukaryota</taxon>
        <taxon>Fungi</taxon>
        <taxon>Dikarya</taxon>
        <taxon>Basidiomycota</taxon>
        <taxon>Agaricomycotina</taxon>
        <taxon>Agaricomycetes</taxon>
        <taxon>Agaricomycetidae</taxon>
        <taxon>Agaricales</taxon>
        <taxon>Marasmiineae</taxon>
        <taxon>Omphalotaceae</taxon>
        <taxon>Lentinula</taxon>
    </lineage>
</organism>
<accession>A0AA38UEG3</accession>
<dbReference type="Proteomes" id="UP001163846">
    <property type="component" value="Unassembled WGS sequence"/>
</dbReference>
<keyword evidence="1" id="KW-1133">Transmembrane helix</keyword>
<name>A0AA38UEG3_9AGAR</name>
<comment type="caution">
    <text evidence="2">The sequence shown here is derived from an EMBL/GenBank/DDBJ whole genome shotgun (WGS) entry which is preliminary data.</text>
</comment>
<keyword evidence="3" id="KW-1185">Reference proteome</keyword>
<proteinExistence type="predicted"/>
<feature type="transmembrane region" description="Helical" evidence="1">
    <location>
        <begin position="126"/>
        <end position="148"/>
    </location>
</feature>
<protein>
    <submittedName>
        <fullName evidence="2">Uncharacterized protein</fullName>
    </submittedName>
</protein>
<evidence type="ECO:0000313" key="2">
    <source>
        <dbReference type="EMBL" id="KAJ3835022.1"/>
    </source>
</evidence>
<reference evidence="2" key="1">
    <citation type="submission" date="2022-08" db="EMBL/GenBank/DDBJ databases">
        <authorList>
            <consortium name="DOE Joint Genome Institute"/>
            <person name="Min B."/>
            <person name="Riley R."/>
            <person name="Sierra-Patev S."/>
            <person name="Naranjo-Ortiz M."/>
            <person name="Looney B."/>
            <person name="Konkel Z."/>
            <person name="Slot J.C."/>
            <person name="Sakamoto Y."/>
            <person name="Steenwyk J.L."/>
            <person name="Rokas A."/>
            <person name="Carro J."/>
            <person name="Camarero S."/>
            <person name="Ferreira P."/>
            <person name="Molpeceres G."/>
            <person name="Ruiz-Duenas F.J."/>
            <person name="Serrano A."/>
            <person name="Henrissat B."/>
            <person name="Drula E."/>
            <person name="Hughes K.W."/>
            <person name="Mata J.L."/>
            <person name="Ishikawa N.K."/>
            <person name="Vargas-Isla R."/>
            <person name="Ushijima S."/>
            <person name="Smith C.A."/>
            <person name="Ahrendt S."/>
            <person name="Andreopoulos W."/>
            <person name="He G."/>
            <person name="Labutti K."/>
            <person name="Lipzen A."/>
            <person name="Ng V."/>
            <person name="Sandor L."/>
            <person name="Barry K."/>
            <person name="Martinez A.T."/>
            <person name="Xiao Y."/>
            <person name="Gibbons J.G."/>
            <person name="Terashima K."/>
            <person name="Hibbett D.S."/>
            <person name="Grigoriev I.V."/>
        </authorList>
    </citation>
    <scope>NUCLEOTIDE SEQUENCE</scope>
    <source>
        <strain evidence="2">TFB9207</strain>
    </source>
</reference>
<keyword evidence="1" id="KW-0812">Transmembrane</keyword>